<dbReference type="AlphaFoldDB" id="A0A3E0W2P3"/>
<dbReference type="Proteomes" id="UP000256541">
    <property type="component" value="Unassembled WGS sequence"/>
</dbReference>
<gene>
    <name evidence="1" type="ORF">B7R22_02765</name>
</gene>
<dbReference type="InterPro" id="IPR015943">
    <property type="entry name" value="WD40/YVTN_repeat-like_dom_sf"/>
</dbReference>
<dbReference type="GO" id="GO:0005509">
    <property type="term" value="F:calcium ion binding"/>
    <property type="evidence" value="ECO:0007669"/>
    <property type="project" value="InterPro"/>
</dbReference>
<protein>
    <recommendedName>
        <fullName evidence="3">Dystroglycan-type cadherin-like domain-containing protein</fullName>
    </recommendedName>
</protein>
<dbReference type="InterPro" id="IPR011045">
    <property type="entry name" value="N2O_reductase_N"/>
</dbReference>
<dbReference type="Pfam" id="PF05345">
    <property type="entry name" value="He_PIG"/>
    <property type="match status" value="2"/>
</dbReference>
<evidence type="ECO:0000313" key="1">
    <source>
        <dbReference type="EMBL" id="RFA16426.1"/>
    </source>
</evidence>
<comment type="caution">
    <text evidence="1">The sequence shown here is derived from an EMBL/GenBank/DDBJ whole genome shotgun (WGS) entry which is preliminary data.</text>
</comment>
<evidence type="ECO:0008006" key="3">
    <source>
        <dbReference type="Google" id="ProtNLM"/>
    </source>
</evidence>
<dbReference type="InterPro" id="IPR051200">
    <property type="entry name" value="Host-pathogen_enzymatic-act"/>
</dbReference>
<dbReference type="RefSeq" id="WP_116410288.1">
    <property type="nucleotide sequence ID" value="NZ_NBXB01000011.1"/>
</dbReference>
<accession>A0A3E0W2P3</accession>
<reference evidence="1 2" key="1">
    <citation type="submission" date="2017-04" db="EMBL/GenBank/DDBJ databases">
        <title>Comparative genome analysis of Subtercola boreus.</title>
        <authorList>
            <person name="Cho Y.-J."/>
            <person name="Cho A."/>
            <person name="Kim O.-S."/>
            <person name="Lee J.-I."/>
        </authorList>
    </citation>
    <scope>NUCLEOTIDE SEQUENCE [LARGE SCALE GENOMIC DNA]</scope>
    <source>
        <strain evidence="1 2">P27479</strain>
    </source>
</reference>
<dbReference type="Gene3D" id="2.60.40.10">
    <property type="entry name" value="Immunoglobulins"/>
    <property type="match status" value="2"/>
</dbReference>
<organism evidence="1 2">
    <name type="scientific">Subtercola boreus</name>
    <dbReference type="NCBI Taxonomy" id="120213"/>
    <lineage>
        <taxon>Bacteria</taxon>
        <taxon>Bacillati</taxon>
        <taxon>Actinomycetota</taxon>
        <taxon>Actinomycetes</taxon>
        <taxon>Micrococcales</taxon>
        <taxon>Microbacteriaceae</taxon>
        <taxon>Subtercola</taxon>
    </lineage>
</organism>
<evidence type="ECO:0000313" key="2">
    <source>
        <dbReference type="Proteomes" id="UP000256541"/>
    </source>
</evidence>
<dbReference type="Gene3D" id="2.130.10.10">
    <property type="entry name" value="YVTN repeat-like/Quinoprotein amine dehydrogenase"/>
    <property type="match status" value="2"/>
</dbReference>
<dbReference type="EMBL" id="NBXB01000011">
    <property type="protein sequence ID" value="RFA16426.1"/>
    <property type="molecule type" value="Genomic_DNA"/>
</dbReference>
<proteinExistence type="predicted"/>
<dbReference type="PANTHER" id="PTHR47197:SF3">
    <property type="entry name" value="DIHYDRO-HEME D1 DEHYDROGENASE"/>
    <property type="match status" value="1"/>
</dbReference>
<sequence>MKTVTTRTAPTRTTVAHAAFVCPALLVGSLLLSVGAPLGAQAFSSSFTHVGGTPGAVAVDSTTHMVFVADSSSDEVALFDGSLDVQPVTRVKVGSHPVAIVVDEGARRVFVADYDSGTVSTFDADDPDPTAVVAIRVDHPSGLALDRSTHLVYVTSSTTNSVSSFDGSPDAGTPAIRSVPVGQEPVGIAVDSRAGVVAVTNSRDNTVSLFAARTSATDGSAPAPVITTVWVGSSPSGIAIDPTSHTAVVANLRDNTASRFDVTLPAPVVSTVAVGRAPLAVTIDPGTHYAFVGNSLGITVSQFTVTAASPPILELPLGKAPHGVAVDESLGKVYASNSLNETVSGRAPVVPEAPWIFADSLHAATVGVWYSHVFEARGTPSPTLSLRGDLPDGMAFDAATGQLFGTPTSEAAVSVTLVAHNLAGPDATSTFGLVVNQKPPSLTSSGTLRTAKVGAAYSYHLAPTGSAPAKCSVTAGTLPSGITLSASECSLAGKPRAAGTSDFAVTAFNSGGTTTGSYEIVTAPAGGGTGCPDDVGRAGGAVEGVAEAKPGC</sequence>
<dbReference type="SUPFAM" id="SSF50974">
    <property type="entry name" value="Nitrous oxide reductase, N-terminal domain"/>
    <property type="match status" value="1"/>
</dbReference>
<dbReference type="GO" id="GO:0005975">
    <property type="term" value="P:carbohydrate metabolic process"/>
    <property type="evidence" value="ECO:0007669"/>
    <property type="project" value="UniProtKB-ARBA"/>
</dbReference>
<name>A0A3E0W2P3_9MICO</name>
<dbReference type="GO" id="GO:0016020">
    <property type="term" value="C:membrane"/>
    <property type="evidence" value="ECO:0007669"/>
    <property type="project" value="InterPro"/>
</dbReference>
<dbReference type="OrthoDB" id="5123215at2"/>
<dbReference type="InterPro" id="IPR015919">
    <property type="entry name" value="Cadherin-like_sf"/>
</dbReference>
<dbReference type="SUPFAM" id="SSF49313">
    <property type="entry name" value="Cadherin-like"/>
    <property type="match status" value="2"/>
</dbReference>
<dbReference type="PANTHER" id="PTHR47197">
    <property type="entry name" value="PROTEIN NIRF"/>
    <property type="match status" value="1"/>
</dbReference>
<dbReference type="InterPro" id="IPR013783">
    <property type="entry name" value="Ig-like_fold"/>
</dbReference>